<sequence>MTPNISNALGSTTSSKFHWTMVTSINEWAF</sequence>
<proteinExistence type="predicted"/>
<evidence type="ECO:0000313" key="2">
    <source>
        <dbReference type="WBParaSite" id="Hba_18191"/>
    </source>
</evidence>
<reference evidence="2" key="1">
    <citation type="submission" date="2016-11" db="UniProtKB">
        <authorList>
            <consortium name="WormBaseParasite"/>
        </authorList>
    </citation>
    <scope>IDENTIFICATION</scope>
</reference>
<keyword evidence="1" id="KW-1185">Reference proteome</keyword>
<evidence type="ECO:0000313" key="1">
    <source>
        <dbReference type="Proteomes" id="UP000095283"/>
    </source>
</evidence>
<dbReference type="Proteomes" id="UP000095283">
    <property type="component" value="Unplaced"/>
</dbReference>
<protein>
    <submittedName>
        <fullName evidence="2">Uncharacterized protein</fullName>
    </submittedName>
</protein>
<organism evidence="1 2">
    <name type="scientific">Heterorhabditis bacteriophora</name>
    <name type="common">Entomopathogenic nematode worm</name>
    <dbReference type="NCBI Taxonomy" id="37862"/>
    <lineage>
        <taxon>Eukaryota</taxon>
        <taxon>Metazoa</taxon>
        <taxon>Ecdysozoa</taxon>
        <taxon>Nematoda</taxon>
        <taxon>Chromadorea</taxon>
        <taxon>Rhabditida</taxon>
        <taxon>Rhabditina</taxon>
        <taxon>Rhabditomorpha</taxon>
        <taxon>Strongyloidea</taxon>
        <taxon>Heterorhabditidae</taxon>
        <taxon>Heterorhabditis</taxon>
    </lineage>
</organism>
<dbReference type="AlphaFoldDB" id="A0A1I7XKF3"/>
<dbReference type="WBParaSite" id="Hba_18191">
    <property type="protein sequence ID" value="Hba_18191"/>
    <property type="gene ID" value="Hba_18191"/>
</dbReference>
<name>A0A1I7XKF3_HETBA</name>
<accession>A0A1I7XKF3</accession>